<dbReference type="InterPro" id="IPR036097">
    <property type="entry name" value="HisK_dim/P_sf"/>
</dbReference>
<dbReference type="RefSeq" id="WP_188477578.1">
    <property type="nucleotide sequence ID" value="NZ_BMFJ01000001.1"/>
</dbReference>
<dbReference type="SUPFAM" id="SSF55785">
    <property type="entry name" value="PYP-like sensor domain (PAS domain)"/>
    <property type="match status" value="1"/>
</dbReference>
<dbReference type="Gene3D" id="3.30.450.20">
    <property type="entry name" value="PAS domain"/>
    <property type="match status" value="1"/>
</dbReference>
<dbReference type="EC" id="2.7.13.3" evidence="2"/>
<dbReference type="SMART" id="SM00388">
    <property type="entry name" value="HisKA"/>
    <property type="match status" value="1"/>
</dbReference>
<dbReference type="Pfam" id="PF00512">
    <property type="entry name" value="HisKA"/>
    <property type="match status" value="1"/>
</dbReference>
<comment type="caution">
    <text evidence="8">The sequence shown here is derived from an EMBL/GenBank/DDBJ whole genome shotgun (WGS) entry which is preliminary data.</text>
</comment>
<sequence length="367" mass="39433">MPADGEAAPTRELFDNAPCGFVLIDELGQVMSANRTLSDWVAVAPDDFAGQPVTSIFSHASSVVFETSLLPLLRLQQDVSGVSLDLAAKDGTTTPVMMSANTHGDGVSRITCLVLVQAAARREYERELIDARASAETRLSAEQDHGELREQFVAVLGHDLRNPVASMSSAIRMLSRDLDEVKKAELLLLMQGSVQRMSRLIDNVLDFARNRLGGGIELDIGNGDLESAIVQAVEELKSVDPMREIELDLAITEPVNCDTWRIGQLVSNLLGNALVHGDPAHPVTLDVTTPEPGHLEIAVCNNGEPIPAASMAKLFDPFERNGAAGKQGLGLGLYIASEIAKAHGGTIDVTCDEIICFTFRMPGKARE</sequence>
<organism evidence="8 9">
    <name type="scientific">Primorskyibacter flagellatus</name>
    <dbReference type="NCBI Taxonomy" id="1387277"/>
    <lineage>
        <taxon>Bacteria</taxon>
        <taxon>Pseudomonadati</taxon>
        <taxon>Pseudomonadota</taxon>
        <taxon>Alphaproteobacteria</taxon>
        <taxon>Rhodobacterales</taxon>
        <taxon>Roseobacteraceae</taxon>
        <taxon>Primorskyibacter</taxon>
    </lineage>
</organism>
<dbReference type="CDD" id="cd00082">
    <property type="entry name" value="HisKA"/>
    <property type="match status" value="1"/>
</dbReference>
<dbReference type="InterPro" id="IPR004358">
    <property type="entry name" value="Sig_transdc_His_kin-like_C"/>
</dbReference>
<accession>A0A917EF92</accession>
<evidence type="ECO:0000259" key="7">
    <source>
        <dbReference type="PROSITE" id="PS50109"/>
    </source>
</evidence>
<dbReference type="CDD" id="cd00130">
    <property type="entry name" value="PAS"/>
    <property type="match status" value="1"/>
</dbReference>
<dbReference type="Pfam" id="PF02518">
    <property type="entry name" value="HATPase_c"/>
    <property type="match status" value="1"/>
</dbReference>
<dbReference type="Proteomes" id="UP000612855">
    <property type="component" value="Unassembled WGS sequence"/>
</dbReference>
<evidence type="ECO:0000256" key="4">
    <source>
        <dbReference type="ARBA" id="ARBA00022679"/>
    </source>
</evidence>
<dbReference type="SUPFAM" id="SSF47384">
    <property type="entry name" value="Homodimeric domain of signal transducing histidine kinase"/>
    <property type="match status" value="1"/>
</dbReference>
<protein>
    <recommendedName>
        <fullName evidence="2">histidine kinase</fullName>
        <ecNumber evidence="2">2.7.13.3</ecNumber>
    </recommendedName>
</protein>
<keyword evidence="5" id="KW-0418">Kinase</keyword>
<proteinExistence type="predicted"/>
<keyword evidence="3" id="KW-0597">Phosphoprotein</keyword>
<dbReference type="Pfam" id="PF00989">
    <property type="entry name" value="PAS"/>
    <property type="match status" value="1"/>
</dbReference>
<dbReference type="Gene3D" id="1.10.287.130">
    <property type="match status" value="1"/>
</dbReference>
<evidence type="ECO:0000256" key="2">
    <source>
        <dbReference type="ARBA" id="ARBA00012438"/>
    </source>
</evidence>
<comment type="catalytic activity">
    <reaction evidence="1">
        <text>ATP + protein L-histidine = ADP + protein N-phospho-L-histidine.</text>
        <dbReference type="EC" id="2.7.13.3"/>
    </reaction>
</comment>
<dbReference type="SMART" id="SM00387">
    <property type="entry name" value="HATPase_c"/>
    <property type="match status" value="1"/>
</dbReference>
<dbReference type="InterPro" id="IPR000014">
    <property type="entry name" value="PAS"/>
</dbReference>
<feature type="domain" description="Histidine kinase" evidence="7">
    <location>
        <begin position="155"/>
        <end position="365"/>
    </location>
</feature>
<dbReference type="PANTHER" id="PTHR43711:SF1">
    <property type="entry name" value="HISTIDINE KINASE 1"/>
    <property type="match status" value="1"/>
</dbReference>
<dbReference type="EMBL" id="BMFJ01000001">
    <property type="protein sequence ID" value="GGE32379.1"/>
    <property type="molecule type" value="Genomic_DNA"/>
</dbReference>
<dbReference type="PANTHER" id="PTHR43711">
    <property type="entry name" value="TWO-COMPONENT HISTIDINE KINASE"/>
    <property type="match status" value="1"/>
</dbReference>
<evidence type="ECO:0000313" key="9">
    <source>
        <dbReference type="Proteomes" id="UP000612855"/>
    </source>
</evidence>
<evidence type="ECO:0000256" key="3">
    <source>
        <dbReference type="ARBA" id="ARBA00022553"/>
    </source>
</evidence>
<dbReference type="PRINTS" id="PR00344">
    <property type="entry name" value="BCTRLSENSOR"/>
</dbReference>
<dbReference type="InterPro" id="IPR003661">
    <property type="entry name" value="HisK_dim/P_dom"/>
</dbReference>
<keyword evidence="6" id="KW-0902">Two-component regulatory system</keyword>
<dbReference type="InterPro" id="IPR036890">
    <property type="entry name" value="HATPase_C_sf"/>
</dbReference>
<dbReference type="Gene3D" id="3.30.565.10">
    <property type="entry name" value="Histidine kinase-like ATPase, C-terminal domain"/>
    <property type="match status" value="1"/>
</dbReference>
<dbReference type="InterPro" id="IPR013767">
    <property type="entry name" value="PAS_fold"/>
</dbReference>
<dbReference type="InterPro" id="IPR003594">
    <property type="entry name" value="HATPase_dom"/>
</dbReference>
<reference evidence="9" key="1">
    <citation type="journal article" date="2019" name="Int. J. Syst. Evol. Microbiol.">
        <title>The Global Catalogue of Microorganisms (GCM) 10K type strain sequencing project: providing services to taxonomists for standard genome sequencing and annotation.</title>
        <authorList>
            <consortium name="The Broad Institute Genomics Platform"/>
            <consortium name="The Broad Institute Genome Sequencing Center for Infectious Disease"/>
            <person name="Wu L."/>
            <person name="Ma J."/>
        </authorList>
    </citation>
    <scope>NUCLEOTIDE SEQUENCE [LARGE SCALE GENOMIC DNA]</scope>
    <source>
        <strain evidence="9">CGMCC 1.12664</strain>
    </source>
</reference>
<dbReference type="InterPro" id="IPR050736">
    <property type="entry name" value="Sensor_HK_Regulatory"/>
</dbReference>
<evidence type="ECO:0000256" key="5">
    <source>
        <dbReference type="ARBA" id="ARBA00022777"/>
    </source>
</evidence>
<dbReference type="AlphaFoldDB" id="A0A917EF92"/>
<name>A0A917EF92_9RHOB</name>
<keyword evidence="9" id="KW-1185">Reference proteome</keyword>
<evidence type="ECO:0000256" key="1">
    <source>
        <dbReference type="ARBA" id="ARBA00000085"/>
    </source>
</evidence>
<dbReference type="SUPFAM" id="SSF55874">
    <property type="entry name" value="ATPase domain of HSP90 chaperone/DNA topoisomerase II/histidine kinase"/>
    <property type="match status" value="1"/>
</dbReference>
<dbReference type="SMART" id="SM00091">
    <property type="entry name" value="PAS"/>
    <property type="match status" value="1"/>
</dbReference>
<dbReference type="GO" id="GO:0006355">
    <property type="term" value="P:regulation of DNA-templated transcription"/>
    <property type="evidence" value="ECO:0007669"/>
    <property type="project" value="InterPro"/>
</dbReference>
<dbReference type="CDD" id="cd00075">
    <property type="entry name" value="HATPase"/>
    <property type="match status" value="1"/>
</dbReference>
<dbReference type="InterPro" id="IPR005467">
    <property type="entry name" value="His_kinase_dom"/>
</dbReference>
<dbReference type="PROSITE" id="PS50109">
    <property type="entry name" value="HIS_KIN"/>
    <property type="match status" value="1"/>
</dbReference>
<dbReference type="InterPro" id="IPR035965">
    <property type="entry name" value="PAS-like_dom_sf"/>
</dbReference>
<evidence type="ECO:0000256" key="6">
    <source>
        <dbReference type="ARBA" id="ARBA00023012"/>
    </source>
</evidence>
<dbReference type="GO" id="GO:0000155">
    <property type="term" value="F:phosphorelay sensor kinase activity"/>
    <property type="evidence" value="ECO:0007669"/>
    <property type="project" value="InterPro"/>
</dbReference>
<evidence type="ECO:0000313" key="8">
    <source>
        <dbReference type="EMBL" id="GGE32379.1"/>
    </source>
</evidence>
<gene>
    <name evidence="8" type="ORF">GCM10011360_20300</name>
</gene>
<keyword evidence="4" id="KW-0808">Transferase</keyword>